<reference evidence="2 3" key="1">
    <citation type="submission" date="2020-06" db="EMBL/GenBank/DDBJ databases">
        <title>Altererythrobacter lutimaris sp. nov., a marine bacterium isolated from a tidal flat.</title>
        <authorList>
            <person name="Kim D."/>
            <person name="Yoo Y."/>
            <person name="Kim J.-J."/>
        </authorList>
    </citation>
    <scope>NUCLEOTIDE SEQUENCE [LARGE SCALE GENOMIC DNA]</scope>
    <source>
        <strain evidence="2 3">JGD-16</strain>
    </source>
</reference>
<evidence type="ECO:0000313" key="2">
    <source>
        <dbReference type="EMBL" id="NVE93865.1"/>
    </source>
</evidence>
<dbReference type="RefSeq" id="WP_176272202.1">
    <property type="nucleotide sequence ID" value="NZ_JABWTA010000001.1"/>
</dbReference>
<evidence type="ECO:0000256" key="1">
    <source>
        <dbReference type="SAM" id="Phobius"/>
    </source>
</evidence>
<dbReference type="InterPro" id="IPR011727">
    <property type="entry name" value="CHP02117"/>
</dbReference>
<dbReference type="EMBL" id="JABWTA010000001">
    <property type="protein sequence ID" value="NVE93865.1"/>
    <property type="molecule type" value="Genomic_DNA"/>
</dbReference>
<gene>
    <name evidence="2" type="ORF">HUO12_03030</name>
</gene>
<dbReference type="Pfam" id="PF09601">
    <property type="entry name" value="DUF2459"/>
    <property type="match status" value="1"/>
</dbReference>
<feature type="transmembrane region" description="Helical" evidence="1">
    <location>
        <begin position="15"/>
        <end position="35"/>
    </location>
</feature>
<keyword evidence="1" id="KW-0812">Transmembrane</keyword>
<name>A0A850H9F6_9SPHN</name>
<comment type="caution">
    <text evidence="2">The sequence shown here is derived from an EMBL/GenBank/DDBJ whole genome shotgun (WGS) entry which is preliminary data.</text>
</comment>
<accession>A0A850H9F6</accession>
<keyword evidence="3" id="KW-1185">Reference proteome</keyword>
<evidence type="ECO:0000313" key="3">
    <source>
        <dbReference type="Proteomes" id="UP000546031"/>
    </source>
</evidence>
<dbReference type="Proteomes" id="UP000546031">
    <property type="component" value="Unassembled WGS sequence"/>
</dbReference>
<keyword evidence="1" id="KW-1133">Transmembrane helix</keyword>
<keyword evidence="1" id="KW-0472">Membrane</keyword>
<proteinExistence type="predicted"/>
<protein>
    <submittedName>
        <fullName evidence="2">DUF2459 domain-containing protein</fullName>
    </submittedName>
</protein>
<dbReference type="AlphaFoldDB" id="A0A850H9F6"/>
<sequence>MAAQASLKLWAKRLVLWPLAALLGAILVFLLTAWIGSSIPRNANWEQPEDGVEILVETNGVHTALVMPLVTEHKDWRADFPASDLQEPPQPYTHVSISWGEKEVFLNTETWADLKPSVAVGAVYGGEPLLHIAHYIRPQPSENHRPLTITKEEYQKLVAAIEPYVLPAYKRQTYPGYSWYDAFYDASGNYSARRTCNQWTSDMLAAAGVKTGWWTPLEGGVMKWVEPPQDAD</sequence>
<organism evidence="2 3">
    <name type="scientific">Altererythrobacter lutimaris</name>
    <dbReference type="NCBI Taxonomy" id="2743979"/>
    <lineage>
        <taxon>Bacteria</taxon>
        <taxon>Pseudomonadati</taxon>
        <taxon>Pseudomonadota</taxon>
        <taxon>Alphaproteobacteria</taxon>
        <taxon>Sphingomonadales</taxon>
        <taxon>Erythrobacteraceae</taxon>
        <taxon>Altererythrobacter</taxon>
    </lineage>
</organism>